<dbReference type="InterPro" id="IPR002004">
    <property type="entry name" value="PABP_HYD_C"/>
</dbReference>
<evidence type="ECO:0000256" key="5">
    <source>
        <dbReference type="ARBA" id="ARBA00022737"/>
    </source>
</evidence>
<dbReference type="Proteomes" id="UP000826271">
    <property type="component" value="Unassembled WGS sequence"/>
</dbReference>
<dbReference type="CDD" id="cd12380">
    <property type="entry name" value="RRM3_I_PABPs"/>
    <property type="match status" value="1"/>
</dbReference>
<sequence length="577" mass="63865">MAGEVNAAAETSVVQPVTMALYVGDLDFGVTEEELRRLFEQIGGVDSVKICTDQTTEQSLGYGYVNFSNPQHAAKALEDLNFTPLNGKRIRISYSNRDANMRISGAGNIFVKNLDEKIDLKALYEIFSSCGDIFSCKLETNATGHSKGYGFVQYTSDEAAKKAIDQLNGTLLHGKEVYVGPFISKQEREKANKFTNVFVKNLSESTNEEDLKITFGEFGSITSVVVIRGEDGNSKCFGFVNFENAEDAAKSVEVLNGHIVGGKEWYVGRAQKKFERERMLKLRYAQITTEAVESSLRLNNLYVKNLEDKIDDDKLKELFSPFGEITSCKVMCDPKGISKGSGFVAFSTSQEASKAISEMNGKMVGRKPLYVAVAERKETRKIRLQTARCWCSAAHCTNGAPAGHCPLAFQLMVHFFFAFQTLTELTNRLSHKQVLLRGNVNRFPPGYSFPNVTAQNTNGGMLSVARESGPSPVHDMKARRSVPIGGLASALTNASPAEQRRMLRENLYPLVEKMEHDMAGKVTDILLEMDQTEVLHLLESPESLRVKVTEAKEVIKNGPQQRPDTPSEQLASLVLNE</sequence>
<dbReference type="FunFam" id="3.30.70.330:FF:000651">
    <property type="entry name" value="Poly(A) binding protein cytoplasmic 1 like"/>
    <property type="match status" value="1"/>
</dbReference>
<proteinExistence type="inferred from homology"/>
<evidence type="ECO:0000313" key="14">
    <source>
        <dbReference type="EMBL" id="KAG8364246.1"/>
    </source>
</evidence>
<dbReference type="GO" id="GO:0005737">
    <property type="term" value="C:cytoplasm"/>
    <property type="evidence" value="ECO:0007669"/>
    <property type="project" value="UniProtKB-SubCell"/>
</dbReference>
<name>A0AAV6W8R1_9LAMI</name>
<comment type="subcellular location">
    <subcellularLocation>
        <location evidence="2 10">Cytoplasm</location>
    </subcellularLocation>
    <subcellularLocation>
        <location evidence="1">Nucleus</location>
    </subcellularLocation>
</comment>
<dbReference type="SMART" id="SM00517">
    <property type="entry name" value="PolyA"/>
    <property type="match status" value="1"/>
</dbReference>
<evidence type="ECO:0000313" key="15">
    <source>
        <dbReference type="Proteomes" id="UP000826271"/>
    </source>
</evidence>
<dbReference type="NCBIfam" id="TIGR01628">
    <property type="entry name" value="PABP-1234"/>
    <property type="match status" value="1"/>
</dbReference>
<dbReference type="Gene3D" id="1.10.1900.10">
    <property type="entry name" value="c-terminal domain of poly(a) binding protein"/>
    <property type="match status" value="1"/>
</dbReference>
<feature type="compositionally biased region" description="Polar residues" evidence="11">
    <location>
        <begin position="558"/>
        <end position="570"/>
    </location>
</feature>
<dbReference type="SMART" id="SM00361">
    <property type="entry name" value="RRM_1"/>
    <property type="match status" value="4"/>
</dbReference>
<feature type="domain" description="RRM" evidence="12">
    <location>
        <begin position="107"/>
        <end position="179"/>
    </location>
</feature>
<dbReference type="GO" id="GO:0005634">
    <property type="term" value="C:nucleus"/>
    <property type="evidence" value="ECO:0007669"/>
    <property type="project" value="UniProtKB-SubCell"/>
</dbReference>
<dbReference type="GO" id="GO:0003723">
    <property type="term" value="F:RNA binding"/>
    <property type="evidence" value="ECO:0007669"/>
    <property type="project" value="UniProtKB-UniRule"/>
</dbReference>
<evidence type="ECO:0000256" key="9">
    <source>
        <dbReference type="PROSITE-ProRule" id="PRU00176"/>
    </source>
</evidence>
<dbReference type="CDD" id="cd12381">
    <property type="entry name" value="RRM4_I_PABPs"/>
    <property type="match status" value="1"/>
</dbReference>
<dbReference type="InterPro" id="IPR012677">
    <property type="entry name" value="Nucleotide-bd_a/b_plait_sf"/>
</dbReference>
<comment type="function">
    <text evidence="8">Binds the poly(A) tail of mRNA. Appears to be an important mediator of the multiple roles of the poly(A) tail in mRNA biogenesis, stability and translation.</text>
</comment>
<evidence type="ECO:0000256" key="4">
    <source>
        <dbReference type="ARBA" id="ARBA00022490"/>
    </source>
</evidence>
<keyword evidence="7" id="KW-0539">Nucleus</keyword>
<protein>
    <recommendedName>
        <fullName evidence="10">Polyadenylate-binding protein</fullName>
        <shortName evidence="10">PABP</shortName>
    </recommendedName>
</protein>
<dbReference type="PROSITE" id="PS51309">
    <property type="entry name" value="PABC"/>
    <property type="match status" value="1"/>
</dbReference>
<evidence type="ECO:0000256" key="6">
    <source>
        <dbReference type="ARBA" id="ARBA00022884"/>
    </source>
</evidence>
<gene>
    <name evidence="14" type="ORF">BUALT_Bualt19G0108200</name>
</gene>
<feature type="region of interest" description="Disordered" evidence="11">
    <location>
        <begin position="555"/>
        <end position="577"/>
    </location>
</feature>
<dbReference type="InterPro" id="IPR036053">
    <property type="entry name" value="PABP-dom"/>
</dbReference>
<evidence type="ECO:0000259" key="13">
    <source>
        <dbReference type="PROSITE" id="PS51309"/>
    </source>
</evidence>
<dbReference type="InterPro" id="IPR000504">
    <property type="entry name" value="RRM_dom"/>
</dbReference>
<feature type="domain" description="RRM" evidence="12">
    <location>
        <begin position="19"/>
        <end position="97"/>
    </location>
</feature>
<dbReference type="InterPro" id="IPR003954">
    <property type="entry name" value="RRM_euk-type"/>
</dbReference>
<dbReference type="Pfam" id="PF00076">
    <property type="entry name" value="RRM_1"/>
    <property type="match status" value="4"/>
</dbReference>
<accession>A0AAV6W8R1</accession>
<dbReference type="PANTHER" id="PTHR24012">
    <property type="entry name" value="RNA BINDING PROTEIN"/>
    <property type="match status" value="1"/>
</dbReference>
<dbReference type="SUPFAM" id="SSF54928">
    <property type="entry name" value="RNA-binding domain, RBD"/>
    <property type="match status" value="2"/>
</dbReference>
<organism evidence="14 15">
    <name type="scientific">Buddleja alternifolia</name>
    <dbReference type="NCBI Taxonomy" id="168488"/>
    <lineage>
        <taxon>Eukaryota</taxon>
        <taxon>Viridiplantae</taxon>
        <taxon>Streptophyta</taxon>
        <taxon>Embryophyta</taxon>
        <taxon>Tracheophyta</taxon>
        <taxon>Spermatophyta</taxon>
        <taxon>Magnoliopsida</taxon>
        <taxon>eudicotyledons</taxon>
        <taxon>Gunneridae</taxon>
        <taxon>Pentapetalae</taxon>
        <taxon>asterids</taxon>
        <taxon>lamiids</taxon>
        <taxon>Lamiales</taxon>
        <taxon>Scrophulariaceae</taxon>
        <taxon>Buddlejeae</taxon>
        <taxon>Buddleja</taxon>
    </lineage>
</organism>
<evidence type="ECO:0000256" key="8">
    <source>
        <dbReference type="ARBA" id="ARBA00054110"/>
    </source>
</evidence>
<keyword evidence="4 10" id="KW-0963">Cytoplasm</keyword>
<dbReference type="InterPro" id="IPR035979">
    <property type="entry name" value="RBD_domain_sf"/>
</dbReference>
<dbReference type="InterPro" id="IPR006515">
    <property type="entry name" value="PABP_1234"/>
</dbReference>
<evidence type="ECO:0000256" key="10">
    <source>
        <dbReference type="RuleBase" id="RU362004"/>
    </source>
</evidence>
<dbReference type="EMBL" id="WHWC01000019">
    <property type="protein sequence ID" value="KAG8364246.1"/>
    <property type="molecule type" value="Genomic_DNA"/>
</dbReference>
<evidence type="ECO:0000256" key="3">
    <source>
        <dbReference type="ARBA" id="ARBA00008557"/>
    </source>
</evidence>
<evidence type="ECO:0000256" key="1">
    <source>
        <dbReference type="ARBA" id="ARBA00004123"/>
    </source>
</evidence>
<dbReference type="SUPFAM" id="SSF63570">
    <property type="entry name" value="PABC (PABP) domain"/>
    <property type="match status" value="1"/>
</dbReference>
<comment type="caution">
    <text evidence="14">The sequence shown here is derived from an EMBL/GenBank/DDBJ whole genome shotgun (WGS) entry which is preliminary data.</text>
</comment>
<dbReference type="FunFam" id="3.30.70.330:FF:000003">
    <property type="entry name" value="Polyadenylate-binding protein"/>
    <property type="match status" value="1"/>
</dbReference>
<evidence type="ECO:0000259" key="12">
    <source>
        <dbReference type="PROSITE" id="PS50102"/>
    </source>
</evidence>
<evidence type="ECO:0000256" key="11">
    <source>
        <dbReference type="SAM" id="MobiDB-lite"/>
    </source>
</evidence>
<evidence type="ECO:0000256" key="2">
    <source>
        <dbReference type="ARBA" id="ARBA00004496"/>
    </source>
</evidence>
<reference evidence="14" key="1">
    <citation type="submission" date="2019-10" db="EMBL/GenBank/DDBJ databases">
        <authorList>
            <person name="Zhang R."/>
            <person name="Pan Y."/>
            <person name="Wang J."/>
            <person name="Ma R."/>
            <person name="Yu S."/>
        </authorList>
    </citation>
    <scope>NUCLEOTIDE SEQUENCE</scope>
    <source>
        <strain evidence="14">LA-IB0</strain>
        <tissue evidence="14">Leaf</tissue>
    </source>
</reference>
<keyword evidence="6 9" id="KW-0694">RNA-binding</keyword>
<keyword evidence="5" id="KW-0677">Repeat</keyword>
<dbReference type="Pfam" id="PF00658">
    <property type="entry name" value="MLLE"/>
    <property type="match status" value="1"/>
</dbReference>
<evidence type="ECO:0000256" key="7">
    <source>
        <dbReference type="ARBA" id="ARBA00023242"/>
    </source>
</evidence>
<dbReference type="PROSITE" id="PS50102">
    <property type="entry name" value="RRM"/>
    <property type="match status" value="4"/>
</dbReference>
<keyword evidence="15" id="KW-1185">Reference proteome</keyword>
<feature type="domain" description="PABC" evidence="13">
    <location>
        <begin position="483"/>
        <end position="560"/>
    </location>
</feature>
<dbReference type="Gene3D" id="3.30.70.330">
    <property type="match status" value="4"/>
</dbReference>
<comment type="similarity">
    <text evidence="3 10">Belongs to the polyadenylate-binding protein type-1 family.</text>
</comment>
<dbReference type="SMART" id="SM00360">
    <property type="entry name" value="RRM"/>
    <property type="match status" value="4"/>
</dbReference>
<dbReference type="AlphaFoldDB" id="A0AAV6W8R1"/>
<feature type="domain" description="RRM" evidence="12">
    <location>
        <begin position="299"/>
        <end position="376"/>
    </location>
</feature>
<feature type="domain" description="RRM" evidence="12">
    <location>
        <begin position="195"/>
        <end position="272"/>
    </location>
</feature>